<feature type="transmembrane region" description="Helical" evidence="7">
    <location>
        <begin position="51"/>
        <end position="71"/>
    </location>
</feature>
<gene>
    <name evidence="9" type="ORF">MUK42_15622</name>
</gene>
<dbReference type="InterPro" id="IPR036938">
    <property type="entry name" value="PAP2/HPO_sf"/>
</dbReference>
<dbReference type="PANTHER" id="PTHR10165:SF203">
    <property type="entry name" value="LIPID PHOSPHATE PHOSPHATASE 3, CHLOROPLASTIC-RELATED"/>
    <property type="match status" value="1"/>
</dbReference>
<dbReference type="GO" id="GO:0008195">
    <property type="term" value="F:phosphatidate phosphatase activity"/>
    <property type="evidence" value="ECO:0007669"/>
    <property type="project" value="TreeGrafter"/>
</dbReference>
<sequence>MYYTLSRIRLCNWLISKWDVVKKDNMRDVQLGSHTVRSHGIKVARTHKFDWLILIFLVVLVMVMKVVHPFYRFVGKDMMSDLRYPFKTSTVPLWALPVMVTFPYAGSFAGLGYLALYLSGKIKAFDRNGHVAKLCIVFLPLLVASLVGISRVDDYRHHWDDVFAGGILGWGPYAYFQMLEEHGSSNATSAANQQTEGSNMIRVKYVGSPRVYRKSEGLSKVLPKLAENESGTCQRIVGSSPEGSRSSLRKFGSLPKRLIGIHRKVREPIGSPLEVPRKLTGRSLDSKASAP</sequence>
<dbReference type="GO" id="GO:0046839">
    <property type="term" value="P:phospholipid dephosphorylation"/>
    <property type="evidence" value="ECO:0007669"/>
    <property type="project" value="TreeGrafter"/>
</dbReference>
<dbReference type="AlphaFoldDB" id="A0A9E7KW57"/>
<evidence type="ECO:0000256" key="1">
    <source>
        <dbReference type="ARBA" id="ARBA00004141"/>
    </source>
</evidence>
<dbReference type="EMBL" id="CP097510">
    <property type="protein sequence ID" value="URE34432.1"/>
    <property type="molecule type" value="Genomic_DNA"/>
</dbReference>
<evidence type="ECO:0000313" key="9">
    <source>
        <dbReference type="EMBL" id="URE34432.1"/>
    </source>
</evidence>
<dbReference type="Gene3D" id="1.20.144.10">
    <property type="entry name" value="Phosphatidic acid phosphatase type 2/haloperoxidase"/>
    <property type="match status" value="1"/>
</dbReference>
<dbReference type="OrthoDB" id="1925748at2759"/>
<dbReference type="SUPFAM" id="SSF48317">
    <property type="entry name" value="Acid phosphatase/Vanadium-dependent haloperoxidase"/>
    <property type="match status" value="1"/>
</dbReference>
<evidence type="ECO:0000313" key="10">
    <source>
        <dbReference type="Proteomes" id="UP001055439"/>
    </source>
</evidence>
<feature type="transmembrane region" description="Helical" evidence="7">
    <location>
        <begin position="91"/>
        <end position="118"/>
    </location>
</feature>
<dbReference type="Proteomes" id="UP001055439">
    <property type="component" value="Chromosome 8"/>
</dbReference>
<organism evidence="9 10">
    <name type="scientific">Musa troglodytarum</name>
    <name type="common">fe'i banana</name>
    <dbReference type="NCBI Taxonomy" id="320322"/>
    <lineage>
        <taxon>Eukaryota</taxon>
        <taxon>Viridiplantae</taxon>
        <taxon>Streptophyta</taxon>
        <taxon>Embryophyta</taxon>
        <taxon>Tracheophyta</taxon>
        <taxon>Spermatophyta</taxon>
        <taxon>Magnoliopsida</taxon>
        <taxon>Liliopsida</taxon>
        <taxon>Zingiberales</taxon>
        <taxon>Musaceae</taxon>
        <taxon>Musa</taxon>
    </lineage>
</organism>
<reference evidence="9" key="1">
    <citation type="submission" date="2022-05" db="EMBL/GenBank/DDBJ databases">
        <title>The Musa troglodytarum L. genome provides insights into the mechanism of non-climacteric behaviour and enrichment of carotenoids.</title>
        <authorList>
            <person name="Wang J."/>
        </authorList>
    </citation>
    <scope>NUCLEOTIDE SEQUENCE</scope>
    <source>
        <tissue evidence="9">Leaf</tissue>
    </source>
</reference>
<keyword evidence="5 7" id="KW-0472">Membrane</keyword>
<dbReference type="Pfam" id="PF01569">
    <property type="entry name" value="PAP2"/>
    <property type="match status" value="1"/>
</dbReference>
<feature type="region of interest" description="Disordered" evidence="6">
    <location>
        <begin position="269"/>
        <end position="291"/>
    </location>
</feature>
<dbReference type="InterPro" id="IPR043216">
    <property type="entry name" value="PAP-like"/>
</dbReference>
<keyword evidence="4 7" id="KW-1133">Transmembrane helix</keyword>
<feature type="domain" description="Phosphatidic acid phosphatase type 2/haloperoxidase" evidence="8">
    <location>
        <begin position="107"/>
        <end position="170"/>
    </location>
</feature>
<evidence type="ECO:0000256" key="2">
    <source>
        <dbReference type="ARBA" id="ARBA00008816"/>
    </source>
</evidence>
<evidence type="ECO:0000256" key="4">
    <source>
        <dbReference type="ARBA" id="ARBA00022989"/>
    </source>
</evidence>
<accession>A0A9E7KW57</accession>
<evidence type="ECO:0000259" key="8">
    <source>
        <dbReference type="Pfam" id="PF01569"/>
    </source>
</evidence>
<proteinExistence type="inferred from homology"/>
<dbReference type="InterPro" id="IPR000326">
    <property type="entry name" value="PAP2/HPO"/>
</dbReference>
<evidence type="ECO:0000256" key="5">
    <source>
        <dbReference type="ARBA" id="ARBA00023136"/>
    </source>
</evidence>
<keyword evidence="3 7" id="KW-0812">Transmembrane</keyword>
<dbReference type="PANTHER" id="PTHR10165">
    <property type="entry name" value="LIPID PHOSPHATE PHOSPHATASE"/>
    <property type="match status" value="1"/>
</dbReference>
<evidence type="ECO:0000256" key="7">
    <source>
        <dbReference type="SAM" id="Phobius"/>
    </source>
</evidence>
<comment type="similarity">
    <text evidence="2">Belongs to the PA-phosphatase related phosphoesterase family.</text>
</comment>
<evidence type="ECO:0000256" key="6">
    <source>
        <dbReference type="SAM" id="MobiDB-lite"/>
    </source>
</evidence>
<feature type="transmembrane region" description="Helical" evidence="7">
    <location>
        <begin position="130"/>
        <end position="149"/>
    </location>
</feature>
<dbReference type="GO" id="GO:0006644">
    <property type="term" value="P:phospholipid metabolic process"/>
    <property type="evidence" value="ECO:0007669"/>
    <property type="project" value="InterPro"/>
</dbReference>
<dbReference type="GO" id="GO:0016020">
    <property type="term" value="C:membrane"/>
    <property type="evidence" value="ECO:0007669"/>
    <property type="project" value="UniProtKB-SubCell"/>
</dbReference>
<protein>
    <submittedName>
        <fullName evidence="9">Lipid phosphate phosphatase</fullName>
    </submittedName>
</protein>
<comment type="subcellular location">
    <subcellularLocation>
        <location evidence="1">Membrane</location>
        <topology evidence="1">Multi-pass membrane protein</topology>
    </subcellularLocation>
</comment>
<keyword evidence="10" id="KW-1185">Reference proteome</keyword>
<name>A0A9E7KW57_9LILI</name>
<evidence type="ECO:0000256" key="3">
    <source>
        <dbReference type="ARBA" id="ARBA00022692"/>
    </source>
</evidence>